<name>A0AA36GTD0_CYLNA</name>
<feature type="region of interest" description="Disordered" evidence="1">
    <location>
        <begin position="1"/>
        <end position="34"/>
    </location>
</feature>
<dbReference type="InterPro" id="IPR051888">
    <property type="entry name" value="UPF0148_domain"/>
</dbReference>
<evidence type="ECO:0000313" key="2">
    <source>
        <dbReference type="EMBL" id="CAJ0597985.1"/>
    </source>
</evidence>
<organism evidence="2 3">
    <name type="scientific">Cylicocyclus nassatus</name>
    <name type="common">Nematode worm</name>
    <dbReference type="NCBI Taxonomy" id="53992"/>
    <lineage>
        <taxon>Eukaryota</taxon>
        <taxon>Metazoa</taxon>
        <taxon>Ecdysozoa</taxon>
        <taxon>Nematoda</taxon>
        <taxon>Chromadorea</taxon>
        <taxon>Rhabditida</taxon>
        <taxon>Rhabditina</taxon>
        <taxon>Rhabditomorpha</taxon>
        <taxon>Strongyloidea</taxon>
        <taxon>Strongylidae</taxon>
        <taxon>Cylicocyclus</taxon>
    </lineage>
</organism>
<dbReference type="Proteomes" id="UP001176961">
    <property type="component" value="Unassembled WGS sequence"/>
</dbReference>
<evidence type="ECO:0000313" key="3">
    <source>
        <dbReference type="Proteomes" id="UP001176961"/>
    </source>
</evidence>
<proteinExistence type="predicted"/>
<reference evidence="2" key="1">
    <citation type="submission" date="2023-07" db="EMBL/GenBank/DDBJ databases">
        <authorList>
            <consortium name="CYATHOMIX"/>
        </authorList>
    </citation>
    <scope>NUCLEOTIDE SEQUENCE</scope>
    <source>
        <strain evidence="2">N/A</strain>
    </source>
</reference>
<sequence length="248" mass="27413">MGHRGFAHKTVAEVKPTASKEEYSRAPNPSARNYLDEMAPVNGIRELTEEQVSEAQARRDKFRDEVSKRMGEVLLRGVTMLDAYCQVCNGILMEDRNGVRTCVTCELFAETTKEGSRLIAEVPLDVTADGVAPGNSLLVSEEAPESHRNAARIMDIERKWADEYRQGRISAAAPKSRESTPSTSTQAPATTVVAVQCPVDGYNAALSAVDRKLKWASEKIERCENVAEIRELFALIKEGMEIIKSLKL</sequence>
<dbReference type="AlphaFoldDB" id="A0AA36GTD0"/>
<protein>
    <recommendedName>
        <fullName evidence="4">Sjoegren syndrome/scleroderma autoantigen 1</fullName>
    </recommendedName>
</protein>
<accession>A0AA36GTD0</accession>
<dbReference type="InterPro" id="IPR009563">
    <property type="entry name" value="SSSCA1"/>
</dbReference>
<comment type="caution">
    <text evidence="2">The sequence shown here is derived from an EMBL/GenBank/DDBJ whole genome shotgun (WGS) entry which is preliminary data.</text>
</comment>
<dbReference type="EMBL" id="CATQJL010000223">
    <property type="protein sequence ID" value="CAJ0597985.1"/>
    <property type="molecule type" value="Genomic_DNA"/>
</dbReference>
<evidence type="ECO:0000256" key="1">
    <source>
        <dbReference type="SAM" id="MobiDB-lite"/>
    </source>
</evidence>
<dbReference type="PANTHER" id="PTHR16537">
    <property type="entry name" value="SJOEGREN SYNDROME/SCLERODERMA AUTOANTIGEN 1"/>
    <property type="match status" value="1"/>
</dbReference>
<keyword evidence="3" id="KW-1185">Reference proteome</keyword>
<gene>
    <name evidence="2" type="ORF">CYNAS_LOCUS9968</name>
</gene>
<dbReference type="PANTHER" id="PTHR16537:SF1">
    <property type="entry name" value="PROTEIN ZNRD2"/>
    <property type="match status" value="1"/>
</dbReference>
<evidence type="ECO:0008006" key="4">
    <source>
        <dbReference type="Google" id="ProtNLM"/>
    </source>
</evidence>
<dbReference type="Pfam" id="PF06677">
    <property type="entry name" value="Auto_anti-p27"/>
    <property type="match status" value="1"/>
</dbReference>